<reference evidence="9 10" key="1">
    <citation type="submission" date="2015-01" db="EMBL/GenBank/DDBJ databases">
        <title>The Genome Sequence of Cladophialophora immunda CBS83496.</title>
        <authorList>
            <consortium name="The Broad Institute Genomics Platform"/>
            <person name="Cuomo C."/>
            <person name="de Hoog S."/>
            <person name="Gorbushina A."/>
            <person name="Stielow B."/>
            <person name="Teixiera M."/>
            <person name="Abouelleil A."/>
            <person name="Chapman S.B."/>
            <person name="Priest M."/>
            <person name="Young S.K."/>
            <person name="Wortman J."/>
            <person name="Nusbaum C."/>
            <person name="Birren B."/>
        </authorList>
    </citation>
    <scope>NUCLEOTIDE SEQUENCE [LARGE SCALE GENOMIC DNA]</scope>
    <source>
        <strain evidence="9 10">CBS 83496</strain>
    </source>
</reference>
<feature type="transmembrane region" description="Helical" evidence="7">
    <location>
        <begin position="383"/>
        <end position="403"/>
    </location>
</feature>
<evidence type="ECO:0000256" key="3">
    <source>
        <dbReference type="ARBA" id="ARBA00022692"/>
    </source>
</evidence>
<dbReference type="SUPFAM" id="SSF103473">
    <property type="entry name" value="MFS general substrate transporter"/>
    <property type="match status" value="2"/>
</dbReference>
<gene>
    <name evidence="9" type="ORF">PV07_07785</name>
</gene>
<feature type="transmembrane region" description="Helical" evidence="7">
    <location>
        <begin position="77"/>
        <end position="96"/>
    </location>
</feature>
<feature type="transmembrane region" description="Helical" evidence="7">
    <location>
        <begin position="410"/>
        <end position="429"/>
    </location>
</feature>
<feature type="transmembrane region" description="Helical" evidence="7">
    <location>
        <begin position="341"/>
        <end position="363"/>
    </location>
</feature>
<feature type="transmembrane region" description="Helical" evidence="7">
    <location>
        <begin position="168"/>
        <end position="188"/>
    </location>
</feature>
<feature type="transmembrane region" description="Helical" evidence="7">
    <location>
        <begin position="301"/>
        <end position="321"/>
    </location>
</feature>
<feature type="region of interest" description="Disordered" evidence="6">
    <location>
        <begin position="1"/>
        <end position="65"/>
    </location>
</feature>
<feature type="compositionally biased region" description="Basic and acidic residues" evidence="6">
    <location>
        <begin position="8"/>
        <end position="48"/>
    </location>
</feature>
<feature type="transmembrane region" description="Helical" evidence="7">
    <location>
        <begin position="466"/>
        <end position="489"/>
    </location>
</feature>
<dbReference type="PROSITE" id="PS50850">
    <property type="entry name" value="MFS"/>
    <property type="match status" value="1"/>
</dbReference>
<evidence type="ECO:0000256" key="1">
    <source>
        <dbReference type="ARBA" id="ARBA00004141"/>
    </source>
</evidence>
<dbReference type="InterPro" id="IPR036259">
    <property type="entry name" value="MFS_trans_sf"/>
</dbReference>
<evidence type="ECO:0000256" key="2">
    <source>
        <dbReference type="ARBA" id="ARBA00022448"/>
    </source>
</evidence>
<dbReference type="InterPro" id="IPR010573">
    <property type="entry name" value="MFS_Str1/Tri12-like"/>
</dbReference>
<feature type="transmembrane region" description="Helical" evidence="7">
    <location>
        <begin position="200"/>
        <end position="219"/>
    </location>
</feature>
<keyword evidence="10" id="KW-1185">Reference proteome</keyword>
<protein>
    <recommendedName>
        <fullName evidence="8">Major facilitator superfamily (MFS) profile domain-containing protein</fullName>
    </recommendedName>
</protein>
<dbReference type="AlphaFoldDB" id="A0A0D2CCQ2"/>
<evidence type="ECO:0000313" key="9">
    <source>
        <dbReference type="EMBL" id="KIW28100.1"/>
    </source>
</evidence>
<keyword evidence="3 7" id="KW-0812">Transmembrane</keyword>
<dbReference type="VEuPathDB" id="FungiDB:PV07_07785"/>
<keyword evidence="5 7" id="KW-0472">Membrane</keyword>
<proteinExistence type="predicted"/>
<dbReference type="PANTHER" id="PTHR23501:SF109">
    <property type="entry name" value="MAJOR FACILITATOR SUPERFAMILY (MFS) PROFILE DOMAIN-CONTAINING PROTEIN-RELATED"/>
    <property type="match status" value="1"/>
</dbReference>
<evidence type="ECO:0000256" key="6">
    <source>
        <dbReference type="SAM" id="MobiDB-lite"/>
    </source>
</evidence>
<feature type="transmembrane region" description="Helical" evidence="7">
    <location>
        <begin position="231"/>
        <end position="252"/>
    </location>
</feature>
<evidence type="ECO:0000313" key="10">
    <source>
        <dbReference type="Proteomes" id="UP000054466"/>
    </source>
</evidence>
<dbReference type="RefSeq" id="XP_016248316.1">
    <property type="nucleotide sequence ID" value="XM_016394897.1"/>
</dbReference>
<dbReference type="InterPro" id="IPR020846">
    <property type="entry name" value="MFS_dom"/>
</dbReference>
<name>A0A0D2CCQ2_9EURO</name>
<organism evidence="9 10">
    <name type="scientific">Cladophialophora immunda</name>
    <dbReference type="NCBI Taxonomy" id="569365"/>
    <lineage>
        <taxon>Eukaryota</taxon>
        <taxon>Fungi</taxon>
        <taxon>Dikarya</taxon>
        <taxon>Ascomycota</taxon>
        <taxon>Pezizomycotina</taxon>
        <taxon>Eurotiomycetes</taxon>
        <taxon>Chaetothyriomycetidae</taxon>
        <taxon>Chaetothyriales</taxon>
        <taxon>Herpotrichiellaceae</taxon>
        <taxon>Cladophialophora</taxon>
    </lineage>
</organism>
<evidence type="ECO:0000259" key="8">
    <source>
        <dbReference type="PROSITE" id="PS50850"/>
    </source>
</evidence>
<feature type="domain" description="Major facilitator superfamily (MFS) profile" evidence="8">
    <location>
        <begin position="77"/>
        <end position="523"/>
    </location>
</feature>
<feature type="transmembrane region" description="Helical" evidence="7">
    <location>
        <begin position="561"/>
        <end position="580"/>
    </location>
</feature>
<keyword evidence="2" id="KW-0813">Transport</keyword>
<feature type="transmembrane region" description="Helical" evidence="7">
    <location>
        <begin position="435"/>
        <end position="459"/>
    </location>
</feature>
<dbReference type="GeneID" id="27346979"/>
<feature type="transmembrane region" description="Helical" evidence="7">
    <location>
        <begin position="143"/>
        <end position="162"/>
    </location>
</feature>
<dbReference type="GO" id="GO:0022857">
    <property type="term" value="F:transmembrane transporter activity"/>
    <property type="evidence" value="ECO:0007669"/>
    <property type="project" value="InterPro"/>
</dbReference>
<dbReference type="Pfam" id="PF06609">
    <property type="entry name" value="TRI12"/>
    <property type="match status" value="1"/>
</dbReference>
<feature type="transmembrane region" description="Helical" evidence="7">
    <location>
        <begin position="273"/>
        <end position="295"/>
    </location>
</feature>
<feature type="transmembrane region" description="Helical" evidence="7">
    <location>
        <begin position="116"/>
        <end position="136"/>
    </location>
</feature>
<accession>A0A0D2CCQ2</accession>
<dbReference type="EMBL" id="KN847043">
    <property type="protein sequence ID" value="KIW28100.1"/>
    <property type="molecule type" value="Genomic_DNA"/>
</dbReference>
<evidence type="ECO:0000256" key="7">
    <source>
        <dbReference type="SAM" id="Phobius"/>
    </source>
</evidence>
<dbReference type="Proteomes" id="UP000054466">
    <property type="component" value="Unassembled WGS sequence"/>
</dbReference>
<dbReference type="GO" id="GO:0005886">
    <property type="term" value="C:plasma membrane"/>
    <property type="evidence" value="ECO:0007669"/>
    <property type="project" value="TreeGrafter"/>
</dbReference>
<evidence type="ECO:0000256" key="4">
    <source>
        <dbReference type="ARBA" id="ARBA00022989"/>
    </source>
</evidence>
<comment type="subcellular location">
    <subcellularLocation>
        <location evidence="1">Membrane</location>
        <topology evidence="1">Multi-pass membrane protein</topology>
    </subcellularLocation>
</comment>
<keyword evidence="4 7" id="KW-1133">Transmembrane helix</keyword>
<sequence length="597" mass="64108">MSVVPPENTDRLEHEKQHDAELRHDKEMLEHREHAHTEDEKNRAKEELNAANGSSSEPSSEITPEYQTKTVWTLKTFVATLALSGLYVGSQIPLYFVGGSLSFIAADIGGAEASAWLSVSYALALSAVAPFCGYLQDLLGRRIITLGGGVSLMMGCVILGTAHKFGQGIVGMAFAGAGAAIGELTALAGTSELVPVNKRGIYLALVTAFVLPFTPYLMYAQLLSTYHTWRWGMWICLMWNGLWWVILFVVYFPESQTRAKGMEARAILKRIDYVGGVLSIMGLTLVLVALQAGGYSHSWKSAFVIAQLIIGVFLIAAFVVWEWKICKDPMVPHEMFSGQRIVAMAYGIAFIAGMNFYAMLNFFPLVYSTVFDPNPVHVGLRGLAPGLSTTFGAVIANAALSWFKGHNREILLAGCIVMTAFGGSLAAITPDREGLAIGLGTITGFGVGAVLVPAATVAITVTPDTSIATCVALSLTIRAVGGSIGYAIYYNVFINKLTPNLIKYVGQYAVAAGLPLSSAPEFVETFLTAPANITSVPGVTAKIIQGGTIGSRWAYSESLKYVWLTSISFGGCAIIACLFIGNITKYMTNRVAARIRE</sequence>
<dbReference type="OrthoDB" id="4161376at2759"/>
<dbReference type="Gene3D" id="1.20.1250.20">
    <property type="entry name" value="MFS general substrate transporter like domains"/>
    <property type="match status" value="1"/>
</dbReference>
<evidence type="ECO:0000256" key="5">
    <source>
        <dbReference type="ARBA" id="ARBA00023136"/>
    </source>
</evidence>
<dbReference type="HOGENOM" id="CLU_000960_25_3_1"/>
<dbReference type="PANTHER" id="PTHR23501">
    <property type="entry name" value="MAJOR FACILITATOR SUPERFAMILY"/>
    <property type="match status" value="1"/>
</dbReference>